<comment type="caution">
    <text evidence="1">The sequence shown here is derived from an EMBL/GenBank/DDBJ whole genome shotgun (WGS) entry which is preliminary data.</text>
</comment>
<gene>
    <name evidence="1" type="ORF">MANES_09G032300v8</name>
</gene>
<sequence>MGTIMISPMSDVDRISNLPDHIVHHIASFLNVLELAKLSLTSKMLRELCMSVPFLTFDGMRWRNRYKRLRFINSVDRFLALRKGKQTRCLSICWPFSAVKTDEKFRVFTWLYNAIACEVQLLDLEFILKGNEVFSLPLLVFHCESLKELKVNLNGGILDKFPPSGGFCNLKSLSLNDLKLSNEDFGEWISSFCKHLEKLTLRQIHGVANINISSSTLGSLVIETCCSNYLRSISISAEMLSDFILDWKACIWNGSSLKIFAPNLVNLRWDGHLVNLHCLEKLKHLKRSAINLSINPSCPWYERSTNQNLSMLLNSICMSGALFLTNEGIKNLFKKGFLPYPFHNLSCLSLHANDLNDDWVPALACLLKGTPKLKSLHIKRYNIPAKRVKYSQSTMHVFTIRYWESEKLAFVHQLEEATIQLFHRGDNDLELAKFFLKHAKSLKKMTIFYSTFFSPPILRLVGDDGKASTAEIVYFPSPLCNMENYYQ</sequence>
<evidence type="ECO:0000313" key="2">
    <source>
        <dbReference type="Proteomes" id="UP000091857"/>
    </source>
</evidence>
<dbReference type="Proteomes" id="UP000091857">
    <property type="component" value="Chromosome 9"/>
</dbReference>
<keyword evidence="2" id="KW-1185">Reference proteome</keyword>
<proteinExistence type="predicted"/>
<evidence type="ECO:0000313" key="1">
    <source>
        <dbReference type="EMBL" id="KAG8646833.1"/>
    </source>
</evidence>
<accession>A0ACB7H566</accession>
<reference evidence="2" key="1">
    <citation type="journal article" date="2016" name="Nat. Biotechnol.">
        <title>Sequencing wild and cultivated cassava and related species reveals extensive interspecific hybridization and genetic diversity.</title>
        <authorList>
            <person name="Bredeson J.V."/>
            <person name="Lyons J.B."/>
            <person name="Prochnik S.E."/>
            <person name="Wu G.A."/>
            <person name="Ha C.M."/>
            <person name="Edsinger-Gonzales E."/>
            <person name="Grimwood J."/>
            <person name="Schmutz J."/>
            <person name="Rabbi I.Y."/>
            <person name="Egesi C."/>
            <person name="Nauluvula P."/>
            <person name="Lebot V."/>
            <person name="Ndunguru J."/>
            <person name="Mkamilo G."/>
            <person name="Bart R.S."/>
            <person name="Setter T.L."/>
            <person name="Gleadow R.M."/>
            <person name="Kulakow P."/>
            <person name="Ferguson M.E."/>
            <person name="Rounsley S."/>
            <person name="Rokhsar D.S."/>
        </authorList>
    </citation>
    <scope>NUCLEOTIDE SEQUENCE [LARGE SCALE GENOMIC DNA]</scope>
    <source>
        <strain evidence="2">cv. AM560-2</strain>
    </source>
</reference>
<protein>
    <submittedName>
        <fullName evidence="1">Uncharacterized protein</fullName>
    </submittedName>
</protein>
<organism evidence="1 2">
    <name type="scientific">Manihot esculenta</name>
    <name type="common">Cassava</name>
    <name type="synonym">Jatropha manihot</name>
    <dbReference type="NCBI Taxonomy" id="3983"/>
    <lineage>
        <taxon>Eukaryota</taxon>
        <taxon>Viridiplantae</taxon>
        <taxon>Streptophyta</taxon>
        <taxon>Embryophyta</taxon>
        <taxon>Tracheophyta</taxon>
        <taxon>Spermatophyta</taxon>
        <taxon>Magnoliopsida</taxon>
        <taxon>eudicotyledons</taxon>
        <taxon>Gunneridae</taxon>
        <taxon>Pentapetalae</taxon>
        <taxon>rosids</taxon>
        <taxon>fabids</taxon>
        <taxon>Malpighiales</taxon>
        <taxon>Euphorbiaceae</taxon>
        <taxon>Crotonoideae</taxon>
        <taxon>Manihoteae</taxon>
        <taxon>Manihot</taxon>
    </lineage>
</organism>
<dbReference type="EMBL" id="CM004395">
    <property type="protein sequence ID" value="KAG8646833.1"/>
    <property type="molecule type" value="Genomic_DNA"/>
</dbReference>
<name>A0ACB7H566_MANES</name>